<evidence type="ECO:0000256" key="3">
    <source>
        <dbReference type="ARBA" id="ARBA00022833"/>
    </source>
</evidence>
<keyword evidence="1 4" id="KW-0963">Cytoplasm</keyword>
<proteinExistence type="inferred from homology"/>
<dbReference type="KEGG" id="hli:HLI_09500"/>
<dbReference type="HAMAP" id="MF_00745">
    <property type="entry name" value="SprT_like"/>
    <property type="match status" value="1"/>
</dbReference>
<organism evidence="6 7">
    <name type="scientific">Halobacillus litoralis</name>
    <dbReference type="NCBI Taxonomy" id="45668"/>
    <lineage>
        <taxon>Bacteria</taxon>
        <taxon>Bacillati</taxon>
        <taxon>Bacillota</taxon>
        <taxon>Bacilli</taxon>
        <taxon>Bacillales</taxon>
        <taxon>Bacillaceae</taxon>
        <taxon>Halobacillus</taxon>
    </lineage>
</organism>
<comment type="cofactor">
    <cofactor evidence="4">
        <name>Zn(2+)</name>
        <dbReference type="ChEBI" id="CHEBI:29105"/>
    </cofactor>
    <text evidence="4">Binds 1 zinc ion.</text>
</comment>
<evidence type="ECO:0000313" key="6">
    <source>
        <dbReference type="EMBL" id="QAS52438.1"/>
    </source>
</evidence>
<accession>A0A410MCN7</accession>
<dbReference type="Pfam" id="PF10263">
    <property type="entry name" value="SprT-like"/>
    <property type="match status" value="1"/>
</dbReference>
<feature type="binding site" evidence="4">
    <location>
        <position position="82"/>
    </location>
    <ligand>
        <name>Zn(2+)</name>
        <dbReference type="ChEBI" id="CHEBI:29105"/>
    </ligand>
</feature>
<dbReference type="InterPro" id="IPR023524">
    <property type="entry name" value="Uncharacterised_SprT-like"/>
</dbReference>
<dbReference type="GO" id="GO:0008270">
    <property type="term" value="F:zinc ion binding"/>
    <property type="evidence" value="ECO:0007669"/>
    <property type="project" value="UniProtKB-UniRule"/>
</dbReference>
<dbReference type="InterPro" id="IPR006640">
    <property type="entry name" value="SprT-like_domain"/>
</dbReference>
<gene>
    <name evidence="6" type="ORF">HLI_09500</name>
</gene>
<dbReference type="AlphaFoldDB" id="A0A410MCN7"/>
<sequence>MIQYAKNGGGVPVNSLTERELQQWTEELSLTYFHKPFPDEIYFNNRLRTTGGRYIPSKRIIEINPKYVNELDGGELEGIIKHELCHYHLHIEGKGYSHRDPEFKELLKKTDSPRFCSPLPSEKKKTLHHYVCTECAQAYPRKRKVDTKRYRCGKCKGKLKKK</sequence>
<evidence type="ECO:0000256" key="1">
    <source>
        <dbReference type="ARBA" id="ARBA00022490"/>
    </source>
</evidence>
<protein>
    <recommendedName>
        <fullName evidence="4">Protein SprT-like</fullName>
    </recommendedName>
</protein>
<dbReference type="GO" id="GO:0006950">
    <property type="term" value="P:response to stress"/>
    <property type="evidence" value="ECO:0007669"/>
    <property type="project" value="UniProtKB-ARBA"/>
</dbReference>
<dbReference type="SMART" id="SM00731">
    <property type="entry name" value="SprT"/>
    <property type="match status" value="1"/>
</dbReference>
<name>A0A410MCN7_9BACI</name>
<reference evidence="6 7" key="1">
    <citation type="submission" date="2018-01" db="EMBL/GenBank/DDBJ databases">
        <title>The whole genome sequencing and assembly of Halobacillus litoralis ERB031 strain.</title>
        <authorList>
            <person name="Lee S.-J."/>
            <person name="Park M.-K."/>
            <person name="Kim J.-Y."/>
            <person name="Lee Y.-J."/>
            <person name="Yi H."/>
            <person name="Bahn Y.-S."/>
            <person name="Kim J.F."/>
            <person name="Lee D.-W."/>
        </authorList>
    </citation>
    <scope>NUCLEOTIDE SEQUENCE [LARGE SCALE GENOMIC DNA]</scope>
    <source>
        <strain evidence="6 7">ERB 031</strain>
    </source>
</reference>
<feature type="active site" evidence="4">
    <location>
        <position position="83"/>
    </location>
</feature>
<comment type="subcellular location">
    <subcellularLocation>
        <location evidence="4">Cytoplasm</location>
    </subcellularLocation>
</comment>
<feature type="binding site" evidence="4">
    <location>
        <position position="86"/>
    </location>
    <ligand>
        <name>Zn(2+)</name>
        <dbReference type="ChEBI" id="CHEBI:29105"/>
    </ligand>
</feature>
<dbReference type="NCBIfam" id="NF003339">
    <property type="entry name" value="PRK04351.1"/>
    <property type="match status" value="1"/>
</dbReference>
<evidence type="ECO:0000256" key="2">
    <source>
        <dbReference type="ARBA" id="ARBA00022723"/>
    </source>
</evidence>
<dbReference type="GO" id="GO:0005737">
    <property type="term" value="C:cytoplasm"/>
    <property type="evidence" value="ECO:0007669"/>
    <property type="project" value="UniProtKB-SubCell"/>
</dbReference>
<evidence type="ECO:0000259" key="5">
    <source>
        <dbReference type="SMART" id="SM00731"/>
    </source>
</evidence>
<evidence type="ECO:0000313" key="7">
    <source>
        <dbReference type="Proteomes" id="UP000287756"/>
    </source>
</evidence>
<dbReference type="Pfam" id="PF17283">
    <property type="entry name" value="Zn_ribbon_SprT"/>
    <property type="match status" value="1"/>
</dbReference>
<dbReference type="Proteomes" id="UP000287756">
    <property type="component" value="Chromosome"/>
</dbReference>
<dbReference type="InterPro" id="IPR035240">
    <property type="entry name" value="SprT_Zn_ribbon"/>
</dbReference>
<evidence type="ECO:0000256" key="4">
    <source>
        <dbReference type="HAMAP-Rule" id="MF_00745"/>
    </source>
</evidence>
<keyword evidence="2 4" id="KW-0479">Metal-binding</keyword>
<dbReference type="OrthoDB" id="9799909at2"/>
<comment type="similarity">
    <text evidence="4">Belongs to the SprT family.</text>
</comment>
<keyword evidence="3 4" id="KW-0862">Zinc</keyword>
<dbReference type="EMBL" id="CP026118">
    <property type="protein sequence ID" value="QAS52438.1"/>
    <property type="molecule type" value="Genomic_DNA"/>
</dbReference>
<feature type="domain" description="SprT-like" evidence="5">
    <location>
        <begin position="19"/>
        <end position="162"/>
    </location>
</feature>